<evidence type="ECO:0000313" key="3">
    <source>
        <dbReference type="Proteomes" id="UP001476798"/>
    </source>
</evidence>
<dbReference type="EMBL" id="JAHRIO010062070">
    <property type="protein sequence ID" value="MEQ2179132.1"/>
    <property type="molecule type" value="Genomic_DNA"/>
</dbReference>
<feature type="non-terminal residue" evidence="2">
    <location>
        <position position="1"/>
    </location>
</feature>
<keyword evidence="1" id="KW-1133">Transmembrane helix</keyword>
<name>A0ABV0P6Q7_9TELE</name>
<protein>
    <recommendedName>
        <fullName evidence="4">Ion transport domain-containing protein</fullName>
    </recommendedName>
</protein>
<comment type="caution">
    <text evidence="2">The sequence shown here is derived from an EMBL/GenBank/DDBJ whole genome shotgun (WGS) entry which is preliminary data.</text>
</comment>
<dbReference type="Proteomes" id="UP001476798">
    <property type="component" value="Unassembled WGS sequence"/>
</dbReference>
<gene>
    <name evidence="2" type="ORF">GOODEAATRI_021475</name>
</gene>
<accession>A0ABV0P6Q7</accession>
<keyword evidence="1" id="KW-0472">Membrane</keyword>
<feature type="transmembrane region" description="Helical" evidence="1">
    <location>
        <begin position="23"/>
        <end position="45"/>
    </location>
</feature>
<keyword evidence="3" id="KW-1185">Reference proteome</keyword>
<reference evidence="2 3" key="1">
    <citation type="submission" date="2021-06" db="EMBL/GenBank/DDBJ databases">
        <authorList>
            <person name="Palmer J.M."/>
        </authorList>
    </citation>
    <scope>NUCLEOTIDE SEQUENCE [LARGE SCALE GENOMIC DNA]</scope>
    <source>
        <strain evidence="2 3">GA_2019</strain>
        <tissue evidence="2">Muscle</tissue>
    </source>
</reference>
<dbReference type="Gene3D" id="1.10.287.70">
    <property type="match status" value="1"/>
</dbReference>
<sequence length="139" mass="15570">DTMRGYQLGNTACTGYLTWVSPIFFTTFVIIVQFVLVNLVVAAIMQAPEDSTKCLSCLIPLSLSFLRPVHQLALDIQLITSYPSDGSAKPGYWKAVIYLPLMRPASDGLELHVQHIHIIQRAARVELRLKSNYTLLHKS</sequence>
<keyword evidence="1" id="KW-0812">Transmembrane</keyword>
<evidence type="ECO:0000256" key="1">
    <source>
        <dbReference type="SAM" id="Phobius"/>
    </source>
</evidence>
<evidence type="ECO:0008006" key="4">
    <source>
        <dbReference type="Google" id="ProtNLM"/>
    </source>
</evidence>
<evidence type="ECO:0000313" key="2">
    <source>
        <dbReference type="EMBL" id="MEQ2179132.1"/>
    </source>
</evidence>
<organism evidence="2 3">
    <name type="scientific">Goodea atripinnis</name>
    <dbReference type="NCBI Taxonomy" id="208336"/>
    <lineage>
        <taxon>Eukaryota</taxon>
        <taxon>Metazoa</taxon>
        <taxon>Chordata</taxon>
        <taxon>Craniata</taxon>
        <taxon>Vertebrata</taxon>
        <taxon>Euteleostomi</taxon>
        <taxon>Actinopterygii</taxon>
        <taxon>Neopterygii</taxon>
        <taxon>Teleostei</taxon>
        <taxon>Neoteleostei</taxon>
        <taxon>Acanthomorphata</taxon>
        <taxon>Ovalentaria</taxon>
        <taxon>Atherinomorphae</taxon>
        <taxon>Cyprinodontiformes</taxon>
        <taxon>Goodeidae</taxon>
        <taxon>Goodea</taxon>
    </lineage>
</organism>
<proteinExistence type="predicted"/>